<name>A0A1Y4JJ66_9BACE</name>
<comment type="caution">
    <text evidence="1">The sequence shown here is derived from an EMBL/GenBank/DDBJ whole genome shotgun (WGS) entry which is preliminary data.</text>
</comment>
<dbReference type="RefSeq" id="WP_087413344.1">
    <property type="nucleotide sequence ID" value="NZ_NFKE01000012.1"/>
</dbReference>
<evidence type="ECO:0000313" key="1">
    <source>
        <dbReference type="EMBL" id="OUP32547.1"/>
    </source>
</evidence>
<evidence type="ECO:0000313" key="2">
    <source>
        <dbReference type="Proteomes" id="UP000196587"/>
    </source>
</evidence>
<organism evidence="1 2">
    <name type="scientific">Bacteroides clarus</name>
    <dbReference type="NCBI Taxonomy" id="626929"/>
    <lineage>
        <taxon>Bacteria</taxon>
        <taxon>Pseudomonadati</taxon>
        <taxon>Bacteroidota</taxon>
        <taxon>Bacteroidia</taxon>
        <taxon>Bacteroidales</taxon>
        <taxon>Bacteroidaceae</taxon>
        <taxon>Bacteroides</taxon>
    </lineage>
</organism>
<reference evidence="2" key="1">
    <citation type="submission" date="2017-04" db="EMBL/GenBank/DDBJ databases">
        <title>Function of individual gut microbiota members based on whole genome sequencing of pure cultures obtained from chicken caecum.</title>
        <authorList>
            <person name="Medvecky M."/>
            <person name="Cejkova D."/>
            <person name="Polansky O."/>
            <person name="Karasova D."/>
            <person name="Kubasova T."/>
            <person name="Cizek A."/>
            <person name="Rychlik I."/>
        </authorList>
    </citation>
    <scope>NUCLEOTIDE SEQUENCE [LARGE SCALE GENOMIC DNA]</scope>
    <source>
        <strain evidence="2">An189</strain>
    </source>
</reference>
<proteinExistence type="predicted"/>
<dbReference type="EMBL" id="NFKE01000012">
    <property type="protein sequence ID" value="OUP32547.1"/>
    <property type="molecule type" value="Genomic_DNA"/>
</dbReference>
<dbReference type="AlphaFoldDB" id="A0A1Y4JJ66"/>
<accession>A0A1Y4JJ66</accession>
<protein>
    <submittedName>
        <fullName evidence="1">Uncharacterized protein</fullName>
    </submittedName>
</protein>
<sequence length="65" mass="7786">MKTFTYKQAIEVLNKYFKGYKVLRKFDGIRELSILFRDENGKKWELLSTADPYFQTVEDFVIIEA</sequence>
<gene>
    <name evidence="1" type="ORF">B5F24_14535</name>
</gene>
<dbReference type="Proteomes" id="UP000196587">
    <property type="component" value="Unassembled WGS sequence"/>
</dbReference>